<keyword evidence="3" id="KW-1185">Reference proteome</keyword>
<organism evidence="2 3">
    <name type="scientific">Anopheles minimus</name>
    <dbReference type="NCBI Taxonomy" id="112268"/>
    <lineage>
        <taxon>Eukaryota</taxon>
        <taxon>Metazoa</taxon>
        <taxon>Ecdysozoa</taxon>
        <taxon>Arthropoda</taxon>
        <taxon>Hexapoda</taxon>
        <taxon>Insecta</taxon>
        <taxon>Pterygota</taxon>
        <taxon>Neoptera</taxon>
        <taxon>Endopterygota</taxon>
        <taxon>Diptera</taxon>
        <taxon>Nematocera</taxon>
        <taxon>Culicoidea</taxon>
        <taxon>Culicidae</taxon>
        <taxon>Anophelinae</taxon>
        <taxon>Anopheles</taxon>
    </lineage>
</organism>
<accession>A0A182VRB3</accession>
<proteinExistence type="predicted"/>
<evidence type="ECO:0000313" key="3">
    <source>
        <dbReference type="Proteomes" id="UP000075920"/>
    </source>
</evidence>
<dbReference type="Proteomes" id="UP000075920">
    <property type="component" value="Unassembled WGS sequence"/>
</dbReference>
<evidence type="ECO:0000256" key="1">
    <source>
        <dbReference type="SAM" id="MobiDB-lite"/>
    </source>
</evidence>
<dbReference type="VEuPathDB" id="VectorBase:AMIN000599"/>
<protein>
    <submittedName>
        <fullName evidence="2">Uncharacterized protein</fullName>
    </submittedName>
</protein>
<evidence type="ECO:0000313" key="2">
    <source>
        <dbReference type="EnsemblMetazoa" id="AMIN000599-PA"/>
    </source>
</evidence>
<dbReference type="EnsemblMetazoa" id="AMIN000599-RA">
    <property type="protein sequence ID" value="AMIN000599-PA"/>
    <property type="gene ID" value="AMIN000599"/>
</dbReference>
<reference evidence="3" key="1">
    <citation type="submission" date="2013-03" db="EMBL/GenBank/DDBJ databases">
        <title>The Genome Sequence of Anopheles minimus MINIMUS1.</title>
        <authorList>
            <consortium name="The Broad Institute Genomics Platform"/>
            <person name="Neafsey D.E."/>
            <person name="Walton C."/>
            <person name="Walker B."/>
            <person name="Young S.K."/>
            <person name="Zeng Q."/>
            <person name="Gargeya S."/>
            <person name="Fitzgerald M."/>
            <person name="Haas B."/>
            <person name="Abouelleil A."/>
            <person name="Allen A.W."/>
            <person name="Alvarado L."/>
            <person name="Arachchi H.M."/>
            <person name="Berlin A.M."/>
            <person name="Chapman S.B."/>
            <person name="Gainer-Dewar J."/>
            <person name="Goldberg J."/>
            <person name="Griggs A."/>
            <person name="Gujja S."/>
            <person name="Hansen M."/>
            <person name="Howarth C."/>
            <person name="Imamovic A."/>
            <person name="Ireland A."/>
            <person name="Larimer J."/>
            <person name="McCowan C."/>
            <person name="Murphy C."/>
            <person name="Pearson M."/>
            <person name="Poon T.W."/>
            <person name="Priest M."/>
            <person name="Roberts A."/>
            <person name="Saif S."/>
            <person name="Shea T."/>
            <person name="Sisk P."/>
            <person name="Sykes S."/>
            <person name="Wortman J."/>
            <person name="Nusbaum C."/>
            <person name="Birren B."/>
        </authorList>
    </citation>
    <scope>NUCLEOTIDE SEQUENCE [LARGE SCALE GENOMIC DNA]</scope>
    <source>
        <strain evidence="3">MINIMUS1</strain>
    </source>
</reference>
<dbReference type="STRING" id="112268.A0A182VRB3"/>
<reference evidence="2" key="2">
    <citation type="submission" date="2020-05" db="UniProtKB">
        <authorList>
            <consortium name="EnsemblMetazoa"/>
        </authorList>
    </citation>
    <scope>IDENTIFICATION</scope>
    <source>
        <strain evidence="2">MINIMUS1</strain>
    </source>
</reference>
<dbReference type="AlphaFoldDB" id="A0A182VRB3"/>
<feature type="region of interest" description="Disordered" evidence="1">
    <location>
        <begin position="1"/>
        <end position="31"/>
    </location>
</feature>
<name>A0A182VRB3_9DIPT</name>
<sequence length="128" mass="13396">MGTEVGHGRGTMAHGQIAGHLGNNSHQAAPPGQLVGIAGVQEQIVGEVALGLGQTLPSVHGTLRVKPNIPAIGKRKFEGGPHNQGDIKRRYGALANFGNNWGSQPLPQQPLGANGGEQWYTDTYSAWS</sequence>